<dbReference type="EnsemblPlants" id="QL05p004610:mrna">
    <property type="protein sequence ID" value="QL05p004610:mrna"/>
    <property type="gene ID" value="QL05p004610"/>
</dbReference>
<dbReference type="PANTHER" id="PTHR36766">
    <property type="entry name" value="PLANT BROAD-SPECTRUM MILDEW RESISTANCE PROTEIN RPW8"/>
    <property type="match status" value="1"/>
</dbReference>
<accession>A0A7N2LLE8</accession>
<dbReference type="GO" id="GO:0006952">
    <property type="term" value="P:defense response"/>
    <property type="evidence" value="ECO:0007669"/>
    <property type="project" value="UniProtKB-KW"/>
</dbReference>
<dbReference type="InterPro" id="IPR027417">
    <property type="entry name" value="P-loop_NTPase"/>
</dbReference>
<dbReference type="OMA" id="ETECRME"/>
<reference evidence="7" key="2">
    <citation type="submission" date="2021-01" db="UniProtKB">
        <authorList>
            <consortium name="EnsemblPlants"/>
        </authorList>
    </citation>
    <scope>IDENTIFICATION</scope>
</reference>
<dbReference type="Proteomes" id="UP000594261">
    <property type="component" value="Chromosome 5"/>
</dbReference>
<evidence type="ECO:0000256" key="4">
    <source>
        <dbReference type="ARBA" id="ARBA00022840"/>
    </source>
</evidence>
<dbReference type="PANTHER" id="PTHR36766:SF31">
    <property type="entry name" value="DISEASE RESISTANCE RPP13-LIKE PROTEIN 1"/>
    <property type="match status" value="1"/>
</dbReference>
<organism evidence="7 8">
    <name type="scientific">Quercus lobata</name>
    <name type="common">Valley oak</name>
    <dbReference type="NCBI Taxonomy" id="97700"/>
    <lineage>
        <taxon>Eukaryota</taxon>
        <taxon>Viridiplantae</taxon>
        <taxon>Streptophyta</taxon>
        <taxon>Embryophyta</taxon>
        <taxon>Tracheophyta</taxon>
        <taxon>Spermatophyta</taxon>
        <taxon>Magnoliopsida</taxon>
        <taxon>eudicotyledons</taxon>
        <taxon>Gunneridae</taxon>
        <taxon>Pentapetalae</taxon>
        <taxon>rosids</taxon>
        <taxon>fabids</taxon>
        <taxon>Fagales</taxon>
        <taxon>Fagaceae</taxon>
        <taxon>Quercus</taxon>
    </lineage>
</organism>
<keyword evidence="3" id="KW-0611">Plant defense</keyword>
<dbReference type="EMBL" id="LRBV02000005">
    <property type="status" value="NOT_ANNOTATED_CDS"/>
    <property type="molecule type" value="Genomic_DNA"/>
</dbReference>
<proteinExistence type="predicted"/>
<evidence type="ECO:0000259" key="5">
    <source>
        <dbReference type="Pfam" id="PF00931"/>
    </source>
</evidence>
<evidence type="ECO:0000256" key="3">
    <source>
        <dbReference type="ARBA" id="ARBA00022821"/>
    </source>
</evidence>
<evidence type="ECO:0000256" key="2">
    <source>
        <dbReference type="ARBA" id="ARBA00022741"/>
    </source>
</evidence>
<feature type="domain" description="NB-ARC" evidence="5">
    <location>
        <begin position="171"/>
        <end position="226"/>
    </location>
</feature>
<dbReference type="InterPro" id="IPR041118">
    <property type="entry name" value="Rx_N"/>
</dbReference>
<sequence>MAEALVGGAFLSAFLQVFFDRMASREVLDFFRRWKLNTESLRKLRTTLLYINAVLNNAEEKQIKNPAVKEWVNELKDTAYQAQDLLDEITTDASRYKLEAELDMCISKVRSFNLTSLSSSNLGIEPKLEEILGRLESLAKERDILGLKEGGGEKPSQKWQTTSLVEESSVYGKTTLAQLAYNNKLVMDLFDVRAWVSVSQEYDVLRITKSILEAVTSSTSDSDNQDLLQVRLKNSYGKEISDCAG</sequence>
<evidence type="ECO:0000259" key="6">
    <source>
        <dbReference type="Pfam" id="PF18052"/>
    </source>
</evidence>
<reference evidence="7 8" key="1">
    <citation type="journal article" date="2016" name="G3 (Bethesda)">
        <title>First Draft Assembly and Annotation of the Genome of a California Endemic Oak Quercus lobata Nee (Fagaceae).</title>
        <authorList>
            <person name="Sork V.L."/>
            <person name="Fitz-Gibbon S.T."/>
            <person name="Puiu D."/>
            <person name="Crepeau M."/>
            <person name="Gugger P.F."/>
            <person name="Sherman R."/>
            <person name="Stevens K."/>
            <person name="Langley C.H."/>
            <person name="Pellegrini M."/>
            <person name="Salzberg S.L."/>
        </authorList>
    </citation>
    <scope>NUCLEOTIDE SEQUENCE [LARGE SCALE GENOMIC DNA]</scope>
    <source>
        <strain evidence="7 8">cv. SW786</strain>
    </source>
</reference>
<name>A0A7N2LLE8_QUELO</name>
<dbReference type="Gramene" id="QL05p004610:mrna">
    <property type="protein sequence ID" value="QL05p004610:mrna"/>
    <property type="gene ID" value="QL05p004610"/>
</dbReference>
<dbReference type="GO" id="GO:0005524">
    <property type="term" value="F:ATP binding"/>
    <property type="evidence" value="ECO:0007669"/>
    <property type="project" value="UniProtKB-KW"/>
</dbReference>
<keyword evidence="4" id="KW-0067">ATP-binding</keyword>
<keyword evidence="1" id="KW-0677">Repeat</keyword>
<evidence type="ECO:0000313" key="8">
    <source>
        <dbReference type="Proteomes" id="UP000594261"/>
    </source>
</evidence>
<feature type="domain" description="Disease resistance N-terminal" evidence="6">
    <location>
        <begin position="10"/>
        <end position="98"/>
    </location>
</feature>
<dbReference type="GO" id="GO:0043531">
    <property type="term" value="F:ADP binding"/>
    <property type="evidence" value="ECO:0007669"/>
    <property type="project" value="InterPro"/>
</dbReference>
<dbReference type="Gene3D" id="3.40.50.300">
    <property type="entry name" value="P-loop containing nucleotide triphosphate hydrolases"/>
    <property type="match status" value="1"/>
</dbReference>
<dbReference type="Pfam" id="PF18052">
    <property type="entry name" value="Rx_N"/>
    <property type="match status" value="1"/>
</dbReference>
<keyword evidence="2" id="KW-0547">Nucleotide-binding</keyword>
<dbReference type="InParanoid" id="A0A7N2LLE8"/>
<dbReference type="SUPFAM" id="SSF52540">
    <property type="entry name" value="P-loop containing nucleoside triphosphate hydrolases"/>
    <property type="match status" value="1"/>
</dbReference>
<dbReference type="Pfam" id="PF00931">
    <property type="entry name" value="NB-ARC"/>
    <property type="match status" value="1"/>
</dbReference>
<dbReference type="AlphaFoldDB" id="A0A7N2LLE8"/>
<evidence type="ECO:0000256" key="1">
    <source>
        <dbReference type="ARBA" id="ARBA00022737"/>
    </source>
</evidence>
<protein>
    <recommendedName>
        <fullName evidence="9">Rx N-terminal domain-containing protein</fullName>
    </recommendedName>
</protein>
<evidence type="ECO:0008006" key="9">
    <source>
        <dbReference type="Google" id="ProtNLM"/>
    </source>
</evidence>
<dbReference type="Gene3D" id="1.20.5.4130">
    <property type="match status" value="1"/>
</dbReference>
<keyword evidence="8" id="KW-1185">Reference proteome</keyword>
<evidence type="ECO:0000313" key="7">
    <source>
        <dbReference type="EnsemblPlants" id="QL05p004610:mrna"/>
    </source>
</evidence>
<dbReference type="InterPro" id="IPR002182">
    <property type="entry name" value="NB-ARC"/>
</dbReference>